<proteinExistence type="predicted"/>
<dbReference type="PANTHER" id="PTHR33240:SF17">
    <property type="entry name" value="EUKARYOTIC PEPTIDE CHAIN RELEASE FACTOR GTP-BINDING SUBUNIT-LIKE"/>
    <property type="match status" value="1"/>
</dbReference>
<accession>A0A151R7Q9</accession>
<dbReference type="PANTHER" id="PTHR33240">
    <property type="entry name" value="OS08G0508500 PROTEIN"/>
    <property type="match status" value="1"/>
</dbReference>
<dbReference type="Proteomes" id="UP000075243">
    <property type="component" value="Unassembled WGS sequence"/>
</dbReference>
<dbReference type="CDD" id="cd00303">
    <property type="entry name" value="retropepsin_like"/>
    <property type="match status" value="1"/>
</dbReference>
<name>A0A151R7Q9_CAJCA</name>
<dbReference type="Gramene" id="C.cajan_40031.t">
    <property type="protein sequence ID" value="C.cajan_40031.t.cds1"/>
    <property type="gene ID" value="C.cajan_40031"/>
</dbReference>
<protein>
    <recommendedName>
        <fullName evidence="3">Polyprotein</fullName>
    </recommendedName>
</protein>
<evidence type="ECO:0000313" key="1">
    <source>
        <dbReference type="EMBL" id="KYP38581.1"/>
    </source>
</evidence>
<dbReference type="OMA" id="SADFICH"/>
<keyword evidence="2" id="KW-1185">Reference proteome</keyword>
<reference evidence="1" key="1">
    <citation type="journal article" date="2012" name="Nat. Biotechnol.">
        <title>Draft genome sequence of pigeonpea (Cajanus cajan), an orphan legume crop of resource-poor farmers.</title>
        <authorList>
            <person name="Varshney R.K."/>
            <person name="Chen W."/>
            <person name="Li Y."/>
            <person name="Bharti A.K."/>
            <person name="Saxena R.K."/>
            <person name="Schlueter J.A."/>
            <person name="Donoghue M.T."/>
            <person name="Azam S."/>
            <person name="Fan G."/>
            <person name="Whaley A.M."/>
            <person name="Farmer A.D."/>
            <person name="Sheridan J."/>
            <person name="Iwata A."/>
            <person name="Tuteja R."/>
            <person name="Penmetsa R.V."/>
            <person name="Wu W."/>
            <person name="Upadhyaya H.D."/>
            <person name="Yang S.P."/>
            <person name="Shah T."/>
            <person name="Saxena K.B."/>
            <person name="Michael T."/>
            <person name="McCombie W.R."/>
            <person name="Yang B."/>
            <person name="Zhang G."/>
            <person name="Yang H."/>
            <person name="Wang J."/>
            <person name="Spillane C."/>
            <person name="Cook D.R."/>
            <person name="May G.D."/>
            <person name="Xu X."/>
            <person name="Jackson S.A."/>
        </authorList>
    </citation>
    <scope>NUCLEOTIDE SEQUENCE [LARGE SCALE GENOMIC DNA]</scope>
</reference>
<evidence type="ECO:0000313" key="2">
    <source>
        <dbReference type="Proteomes" id="UP000075243"/>
    </source>
</evidence>
<dbReference type="EMBL" id="KQ483988">
    <property type="protein sequence ID" value="KYP38581.1"/>
    <property type="molecule type" value="Genomic_DNA"/>
</dbReference>
<dbReference type="AlphaFoldDB" id="A0A151R7Q9"/>
<dbReference type="Gene3D" id="2.40.70.10">
    <property type="entry name" value="Acid Proteases"/>
    <property type="match status" value="1"/>
</dbReference>
<gene>
    <name evidence="1" type="ORF">KK1_040171</name>
</gene>
<dbReference type="InterPro" id="IPR021109">
    <property type="entry name" value="Peptidase_aspartic_dom_sf"/>
</dbReference>
<evidence type="ECO:0008006" key="3">
    <source>
        <dbReference type="Google" id="ProtNLM"/>
    </source>
</evidence>
<sequence>MRKFNRVHFTTPASRQSLPSITFTDDDYVGVNPNQDDPMVIAVTLANWEVHKTLVDQGSSANILYWPTFLRLDIPQSLIQSHTEPLVGFAGRSIHTPGYVDLLITFGAPPDSRRVMVRYLLVEADTSYNIIIGRPTLNQLGAVVSTPHLTMKFPGHDGKIISVKANQKVAQQCYAESLRVAPLGEQCKSNLITMAHTDREEITNLDPRSDAHNGQPSPVDELDDLQIGKLPGQTTKISKQLTPELRQQLEAEILRNADLFTWSSADMPGISADFICHKLAIHKEAKLVAQRKRKVGGERREAIVAET</sequence>
<organism evidence="1 2">
    <name type="scientific">Cajanus cajan</name>
    <name type="common">Pigeon pea</name>
    <name type="synonym">Cajanus indicus</name>
    <dbReference type="NCBI Taxonomy" id="3821"/>
    <lineage>
        <taxon>Eukaryota</taxon>
        <taxon>Viridiplantae</taxon>
        <taxon>Streptophyta</taxon>
        <taxon>Embryophyta</taxon>
        <taxon>Tracheophyta</taxon>
        <taxon>Spermatophyta</taxon>
        <taxon>Magnoliopsida</taxon>
        <taxon>eudicotyledons</taxon>
        <taxon>Gunneridae</taxon>
        <taxon>Pentapetalae</taxon>
        <taxon>rosids</taxon>
        <taxon>fabids</taxon>
        <taxon>Fabales</taxon>
        <taxon>Fabaceae</taxon>
        <taxon>Papilionoideae</taxon>
        <taxon>50 kb inversion clade</taxon>
        <taxon>NPAAA clade</taxon>
        <taxon>indigoferoid/millettioid clade</taxon>
        <taxon>Phaseoleae</taxon>
        <taxon>Cajanus</taxon>
    </lineage>
</organism>